<dbReference type="GO" id="GO:0016491">
    <property type="term" value="F:oxidoreductase activity"/>
    <property type="evidence" value="ECO:0007669"/>
    <property type="project" value="InterPro"/>
</dbReference>
<dbReference type="AlphaFoldDB" id="A0A0B4FBR7"/>
<dbReference type="PANTHER" id="PTHR36124:SF1">
    <property type="entry name" value="ER-BOUND OXYGENASE MPAB_MPAB'_RUBBER OXYGENASE CATALYTIC DOMAIN-CONTAINING PROTEIN"/>
    <property type="match status" value="1"/>
</dbReference>
<accession>A0A0B4FBR7</accession>
<dbReference type="EMBL" id="AZNF01000003">
    <property type="protein sequence ID" value="KID67998.1"/>
    <property type="molecule type" value="Genomic_DNA"/>
</dbReference>
<dbReference type="OrthoDB" id="545169at2759"/>
<sequence>MAFHLTVSSLYRQVADHGSFRVLSWGQISLIAFVSYVSLCSFLRFRRVNKLRQRYPYPDRASLAQMTNEEAQVIVQNICSYEFPYFYDLSQRYALFRTYAVENIAKLLVSVSDLSKSDQSPKRQVSILTDPFIAFLAHYAPTSSMLRKAVARMNYLHAPYIKSGRILNKDLLYVLYTAMSEPERFMRLYEWRPLLEMEVAAVASVWRYVGDLMEIDYEAELGKNQWRDAIEFLDDVSQWASKYEEQYMRPMDEVAQLGSVLMDLLLSAYPRALRPLGYQIVMVLMGARMRYAFRFPEPGVAVCALTYTLLLLRKLFLRYLSLPRFSRVVFVTEPDPTSKRMKHLHYLKEPWYTPATFWWRWGPTAWATWATGGMVPGDNEEMKPEGFLWEDIGPRSKMGKGSEETAKLEEVVQQRATGKCPFAVPSKT</sequence>
<feature type="transmembrane region" description="Helical" evidence="1">
    <location>
        <begin position="299"/>
        <end position="317"/>
    </location>
</feature>
<keyword evidence="1" id="KW-0472">Membrane</keyword>
<reference evidence="2 3" key="1">
    <citation type="journal article" date="2014" name="Proc. Natl. Acad. Sci. U.S.A.">
        <title>Trajectory and genomic determinants of fungal-pathogen speciation and host adaptation.</title>
        <authorList>
            <person name="Hu X."/>
            <person name="Xiao G."/>
            <person name="Zheng P."/>
            <person name="Shang Y."/>
            <person name="Su Y."/>
            <person name="Zhang X."/>
            <person name="Liu X."/>
            <person name="Zhan S."/>
            <person name="St Leger R.J."/>
            <person name="Wang C."/>
        </authorList>
    </citation>
    <scope>NUCLEOTIDE SEQUENCE [LARGE SCALE GENOMIC DNA]</scope>
    <source>
        <strain evidence="2 3">ARSEF 549</strain>
    </source>
</reference>
<evidence type="ECO:0000256" key="1">
    <source>
        <dbReference type="SAM" id="Phobius"/>
    </source>
</evidence>
<dbReference type="HOGENOM" id="CLU_039076_0_0_1"/>
<name>A0A0B4FBR7_METAF</name>
<gene>
    <name evidence="2" type="ORF">MAN_02854</name>
</gene>
<feature type="non-terminal residue" evidence="2">
    <location>
        <position position="1"/>
    </location>
</feature>
<comment type="caution">
    <text evidence="2">The sequence shown here is derived from an EMBL/GenBank/DDBJ whole genome shotgun (WGS) entry which is preliminary data.</text>
</comment>
<dbReference type="Proteomes" id="UP000031186">
    <property type="component" value="Unassembled WGS sequence"/>
</dbReference>
<dbReference type="InterPro" id="IPR046366">
    <property type="entry name" value="MPAB"/>
</dbReference>
<organism evidence="2 3">
    <name type="scientific">Metarhizium anisopliae (strain ARSEF 549)</name>
    <dbReference type="NCBI Taxonomy" id="3151832"/>
    <lineage>
        <taxon>Eukaryota</taxon>
        <taxon>Fungi</taxon>
        <taxon>Dikarya</taxon>
        <taxon>Ascomycota</taxon>
        <taxon>Pezizomycotina</taxon>
        <taxon>Sordariomycetes</taxon>
        <taxon>Hypocreomycetidae</taxon>
        <taxon>Hypocreales</taxon>
        <taxon>Clavicipitaceae</taxon>
        <taxon>Metarhizium</taxon>
    </lineage>
</organism>
<keyword evidence="1" id="KW-0812">Transmembrane</keyword>
<keyword evidence="1" id="KW-1133">Transmembrane helix</keyword>
<evidence type="ECO:0000313" key="2">
    <source>
        <dbReference type="EMBL" id="KID67998.1"/>
    </source>
</evidence>
<proteinExistence type="predicted"/>
<dbReference type="VEuPathDB" id="FungiDB:MAN_02854"/>
<evidence type="ECO:0000313" key="3">
    <source>
        <dbReference type="Proteomes" id="UP000031186"/>
    </source>
</evidence>
<protein>
    <submittedName>
        <fullName evidence="2">67 kDa myosin-cross-reactive antigen family protein</fullName>
    </submittedName>
</protein>
<dbReference type="PANTHER" id="PTHR36124">
    <property type="match status" value="1"/>
</dbReference>
<keyword evidence="3" id="KW-1185">Reference proteome</keyword>
<feature type="transmembrane region" description="Helical" evidence="1">
    <location>
        <begin position="25"/>
        <end position="45"/>
    </location>
</feature>